<feature type="region of interest" description="Disordered" evidence="1">
    <location>
        <begin position="290"/>
        <end position="329"/>
    </location>
</feature>
<proteinExistence type="predicted"/>
<name>A0A5B7FSY5_PORTR</name>
<comment type="caution">
    <text evidence="2">The sequence shown here is derived from an EMBL/GenBank/DDBJ whole genome shotgun (WGS) entry which is preliminary data.</text>
</comment>
<organism evidence="2 3">
    <name type="scientific">Portunus trituberculatus</name>
    <name type="common">Swimming crab</name>
    <name type="synonym">Neptunus trituberculatus</name>
    <dbReference type="NCBI Taxonomy" id="210409"/>
    <lineage>
        <taxon>Eukaryota</taxon>
        <taxon>Metazoa</taxon>
        <taxon>Ecdysozoa</taxon>
        <taxon>Arthropoda</taxon>
        <taxon>Crustacea</taxon>
        <taxon>Multicrustacea</taxon>
        <taxon>Malacostraca</taxon>
        <taxon>Eumalacostraca</taxon>
        <taxon>Eucarida</taxon>
        <taxon>Decapoda</taxon>
        <taxon>Pleocyemata</taxon>
        <taxon>Brachyura</taxon>
        <taxon>Eubrachyura</taxon>
        <taxon>Portunoidea</taxon>
        <taxon>Portunidae</taxon>
        <taxon>Portuninae</taxon>
        <taxon>Portunus</taxon>
    </lineage>
</organism>
<gene>
    <name evidence="2" type="ORF">E2C01_044370</name>
</gene>
<dbReference type="OrthoDB" id="7701249at2759"/>
<dbReference type="Proteomes" id="UP000324222">
    <property type="component" value="Unassembled WGS sequence"/>
</dbReference>
<sequence>MADTAASPHSPLSPSLAGEDSTSTPTPWSILVDAITELHGDMARLKAEGQLSRMDSPTPAKAEPSPDLGHVSGLSGRALPSPVDLQHGGAGSASDFSGFRPIDDEAYEEGELAESPVRSVLLRAAKAYGPVECVAPDVEAHVAEMVNHLFGNGMREEDYKEVLEDDATKRPDNCPALEPVECNSQVLEALKPDAKQAESRMMDVGKDLLRGAMLICAPMTRFLFGDDVSRFTRQIEEADQLKGKFSNRRSSTGGRPGAFRCAAGRPFQSRVLPRGFSAWFHPYGQRRFSSTGYSRSPYPRQPSEPKNLQGPGTQQAPALNQAGSPFVAG</sequence>
<evidence type="ECO:0000256" key="1">
    <source>
        <dbReference type="SAM" id="MobiDB-lite"/>
    </source>
</evidence>
<feature type="region of interest" description="Disordered" evidence="1">
    <location>
        <begin position="50"/>
        <end position="101"/>
    </location>
</feature>
<feature type="compositionally biased region" description="Polar residues" evidence="1">
    <location>
        <begin position="304"/>
        <end position="323"/>
    </location>
</feature>
<evidence type="ECO:0000313" key="2">
    <source>
        <dbReference type="EMBL" id="MPC50541.1"/>
    </source>
</evidence>
<protein>
    <submittedName>
        <fullName evidence="2">Uncharacterized protein</fullName>
    </submittedName>
</protein>
<evidence type="ECO:0000313" key="3">
    <source>
        <dbReference type="Proteomes" id="UP000324222"/>
    </source>
</evidence>
<accession>A0A5B7FSY5</accession>
<dbReference type="EMBL" id="VSRR010009565">
    <property type="protein sequence ID" value="MPC50541.1"/>
    <property type="molecule type" value="Genomic_DNA"/>
</dbReference>
<keyword evidence="3" id="KW-1185">Reference proteome</keyword>
<feature type="region of interest" description="Disordered" evidence="1">
    <location>
        <begin position="1"/>
        <end position="28"/>
    </location>
</feature>
<dbReference type="AlphaFoldDB" id="A0A5B7FSY5"/>
<feature type="compositionally biased region" description="Low complexity" evidence="1">
    <location>
        <begin position="1"/>
        <end position="17"/>
    </location>
</feature>
<reference evidence="2 3" key="1">
    <citation type="submission" date="2019-05" db="EMBL/GenBank/DDBJ databases">
        <title>Another draft genome of Portunus trituberculatus and its Hox gene families provides insights of decapod evolution.</title>
        <authorList>
            <person name="Jeong J.-H."/>
            <person name="Song I."/>
            <person name="Kim S."/>
            <person name="Choi T."/>
            <person name="Kim D."/>
            <person name="Ryu S."/>
            <person name="Kim W."/>
        </authorList>
    </citation>
    <scope>NUCLEOTIDE SEQUENCE [LARGE SCALE GENOMIC DNA]</scope>
    <source>
        <tissue evidence="2">Muscle</tissue>
    </source>
</reference>